<sequence length="592" mass="67853">MVRVYGKRSRSWMYDSSQYDDESMVELSDDEEIEENKQPVRAIELVNSTLSCQEESNDVEEESLLVNSSTTSFIRDNCNATSTSIGEISPLKAFDFLQDRSAVRKRKKNYKKVNLEECEDPEGLKGCENSIDKTVDKLNDFLASLQQANEEDQIRDQFERELKKSVEEDYSSSLDKVMYDRSRTILFNEDEDGIEVSEPDQQTEVAAEISETSQKVSKHSTHHYKELKNIGEVAKYQDELQFLTDESPFKINIETFISRFLSLAMAIEQDKEFLEYIIRHAANEVCRWCFSKEFKSHPVVTLLQCFLLTKLRLPPEDLPSDFNSLIVVSLDCDKPPSIQTLTGKLRRLNLADFLNKTGRKSAQDYSLQLCLDYPEQLTLQEVMRRIFDIATHRDLDLESSSVLFPLVEHILSSGSPIVGDSSKANILLSSLICALPKQCCNEDLVKSLIMLSNKNEVLAEAPVEQKQKLMHYSLDFILRHIHPIKESTADLVILYLGLLLNMLDVCDAQVFEKEQLDRARKLLLSISNSDTDPFIVCMYSLNLAHILFGAGEQPHQEEKDLLMKILNSYDKEVMNTNQVIRDQIRTALNNFL</sequence>
<accession>A0A7H9HRL1</accession>
<dbReference type="InterPro" id="IPR031550">
    <property type="entry name" value="Rad61_Wapl"/>
</dbReference>
<dbReference type="AlphaFoldDB" id="A0A7H9HRL1"/>
<dbReference type="EMBL" id="CP059270">
    <property type="protein sequence ID" value="QLQ80394.1"/>
    <property type="molecule type" value="Genomic_DNA"/>
</dbReference>
<name>A0A7H9HRL1_9SACH</name>
<keyword evidence="1" id="KW-0175">Coiled coil</keyword>
<protein>
    <recommendedName>
        <fullName evidence="2">Rad61 Wapl domain-containing protein</fullName>
    </recommendedName>
</protein>
<evidence type="ECO:0000259" key="2">
    <source>
        <dbReference type="Pfam" id="PF16997"/>
    </source>
</evidence>
<dbReference type="Gene3D" id="1.25.10.60">
    <property type="entry name" value="Rad61, Wapl domain"/>
    <property type="match status" value="1"/>
</dbReference>
<evidence type="ECO:0000256" key="1">
    <source>
        <dbReference type="SAM" id="Coils"/>
    </source>
</evidence>
<feature type="domain" description="Rad61 Wapl" evidence="2">
    <location>
        <begin position="220"/>
        <end position="589"/>
    </location>
</feature>
<gene>
    <name evidence="3" type="ORF">HG537_0D03950</name>
</gene>
<evidence type="ECO:0000313" key="4">
    <source>
        <dbReference type="Proteomes" id="UP000510647"/>
    </source>
</evidence>
<dbReference type="InterPro" id="IPR038496">
    <property type="entry name" value="Rad61_Wapl_sf"/>
</dbReference>
<dbReference type="Proteomes" id="UP000510647">
    <property type="component" value="Chromosome 4"/>
</dbReference>
<dbReference type="OrthoDB" id="4069585at2759"/>
<dbReference type="Pfam" id="PF16997">
    <property type="entry name" value="Wap1"/>
    <property type="match status" value="1"/>
</dbReference>
<proteinExistence type="predicted"/>
<keyword evidence="4" id="KW-1185">Reference proteome</keyword>
<reference evidence="3 4" key="1">
    <citation type="submission" date="2020-06" db="EMBL/GenBank/DDBJ databases">
        <title>The yeast mating-type switching endonuclease HO is a domesticated member of an unorthodox homing genetic element family.</title>
        <authorList>
            <person name="Coughlan A.Y."/>
            <person name="Lombardi L."/>
            <person name="Braun-Galleani S."/>
            <person name="Martos A.R."/>
            <person name="Galeote V."/>
            <person name="Bigey F."/>
            <person name="Dequin S."/>
            <person name="Byrne K.P."/>
            <person name="Wolfe K.H."/>
        </authorList>
    </citation>
    <scope>NUCLEOTIDE SEQUENCE [LARGE SCALE GENOMIC DNA]</scope>
    <source>
        <strain evidence="3 4">CBS2947</strain>
    </source>
</reference>
<organism evidence="3 4">
    <name type="scientific">Torulaspora globosa</name>
    <dbReference type="NCBI Taxonomy" id="48254"/>
    <lineage>
        <taxon>Eukaryota</taxon>
        <taxon>Fungi</taxon>
        <taxon>Dikarya</taxon>
        <taxon>Ascomycota</taxon>
        <taxon>Saccharomycotina</taxon>
        <taxon>Saccharomycetes</taxon>
        <taxon>Saccharomycetales</taxon>
        <taxon>Saccharomycetaceae</taxon>
        <taxon>Torulaspora</taxon>
    </lineage>
</organism>
<feature type="coiled-coil region" evidence="1">
    <location>
        <begin position="131"/>
        <end position="168"/>
    </location>
</feature>
<evidence type="ECO:0000313" key="3">
    <source>
        <dbReference type="EMBL" id="QLQ80394.1"/>
    </source>
</evidence>